<dbReference type="GO" id="GO:0015833">
    <property type="term" value="P:peptide transport"/>
    <property type="evidence" value="ECO:0007669"/>
    <property type="project" value="InterPro"/>
</dbReference>
<reference evidence="6 7" key="1">
    <citation type="submission" date="2014-03" db="EMBL/GenBank/DDBJ databases">
        <title>Draft genome sequence of the novel thermoacidophilic archaea Acidianus copahuensis ALE1 strain, isolated from Copahue volcanic area in Neuquen Argentina.</title>
        <authorList>
            <person name="Urbieta M.S."/>
            <person name="Rascovan N."/>
            <person name="Castro C."/>
            <person name="Revale S."/>
            <person name="Giaveno M.A."/>
            <person name="Vazquez M.P."/>
            <person name="Donati E.R."/>
        </authorList>
    </citation>
    <scope>NUCLEOTIDE SEQUENCE [LARGE SCALE GENOMIC DNA]</scope>
    <source>
        <strain evidence="6 7">ALE1</strain>
    </source>
</reference>
<evidence type="ECO:0000313" key="7">
    <source>
        <dbReference type="Proteomes" id="UP000024332"/>
    </source>
</evidence>
<dbReference type="PANTHER" id="PTHR43776">
    <property type="entry name" value="TRANSPORT ATP-BINDING PROTEIN"/>
    <property type="match status" value="1"/>
</dbReference>
<name>A0A031LPZ7_9CREN</name>
<dbReference type="SMART" id="SM00382">
    <property type="entry name" value="AAA"/>
    <property type="match status" value="1"/>
</dbReference>
<dbReference type="InterPro" id="IPR013563">
    <property type="entry name" value="Oligopep_ABC_C"/>
</dbReference>
<dbReference type="RefSeq" id="WP_048099817.1">
    <property type="nucleotide sequence ID" value="NZ_JFZT01000044.1"/>
</dbReference>
<proteinExistence type="inferred from homology"/>
<dbReference type="GO" id="GO:0055085">
    <property type="term" value="P:transmembrane transport"/>
    <property type="evidence" value="ECO:0007669"/>
    <property type="project" value="UniProtKB-ARBA"/>
</dbReference>
<evidence type="ECO:0000259" key="5">
    <source>
        <dbReference type="PROSITE" id="PS50893"/>
    </source>
</evidence>
<dbReference type="GO" id="GO:0005524">
    <property type="term" value="F:ATP binding"/>
    <property type="evidence" value="ECO:0007669"/>
    <property type="project" value="UniProtKB-KW"/>
</dbReference>
<gene>
    <name evidence="6" type="ORF">CM19_07920</name>
</gene>
<evidence type="ECO:0000256" key="2">
    <source>
        <dbReference type="ARBA" id="ARBA00022448"/>
    </source>
</evidence>
<sequence length="315" mass="35245">MVEIYTAREIYKLYPAEKKGIIESITRRQISYVRALENVSLNIAQGEVLGIVGESGSGKTTLGKILATIEKPSRGYLYFDGKEVDTNYEMVREKISMVFQNPTTSLNPRMRVKELIKEPMKKGDEEEIKKYLELVGLDYSYVKDKYPKELSGGQVQRVAIARALAKSPKLIILDEPTSALDASVQAQILNLLLDLQNQMNLTFMFITHNLLVSKFISDRVAILYAGKLMEVGRTDEVLSKPLHPYSQALISSAPIIGKKDLKPPTGEVPSLINPPNGCRFHPRCPFVMPICKEKEPELADLGGHKIACWLYSSKG</sequence>
<evidence type="ECO:0000256" key="3">
    <source>
        <dbReference type="ARBA" id="ARBA00022741"/>
    </source>
</evidence>
<keyword evidence="7" id="KW-1185">Reference proteome</keyword>
<keyword evidence="3" id="KW-0547">Nucleotide-binding</keyword>
<dbReference type="PANTHER" id="PTHR43776:SF7">
    <property type="entry name" value="D,D-DIPEPTIDE TRANSPORT ATP-BINDING PROTEIN DDPF-RELATED"/>
    <property type="match status" value="1"/>
</dbReference>
<dbReference type="FunFam" id="3.40.50.300:FF:000016">
    <property type="entry name" value="Oligopeptide ABC transporter ATP-binding component"/>
    <property type="match status" value="1"/>
</dbReference>
<dbReference type="AlphaFoldDB" id="A0A031LPZ7"/>
<dbReference type="STRING" id="1160895.CM19_07920"/>
<accession>A0A031LPZ7</accession>
<evidence type="ECO:0000313" key="6">
    <source>
        <dbReference type="EMBL" id="EZQ04893.1"/>
    </source>
</evidence>
<comment type="similarity">
    <text evidence="1">Belongs to the ABC transporter superfamily.</text>
</comment>
<dbReference type="Pfam" id="PF08352">
    <property type="entry name" value="oligo_HPY"/>
    <property type="match status" value="1"/>
</dbReference>
<keyword evidence="2" id="KW-0813">Transport</keyword>
<dbReference type="Pfam" id="PF00005">
    <property type="entry name" value="ABC_tran"/>
    <property type="match status" value="1"/>
</dbReference>
<dbReference type="NCBIfam" id="TIGR01727">
    <property type="entry name" value="oligo_HPY"/>
    <property type="match status" value="1"/>
</dbReference>
<keyword evidence="4" id="KW-0067">ATP-binding</keyword>
<evidence type="ECO:0000256" key="4">
    <source>
        <dbReference type="ARBA" id="ARBA00022840"/>
    </source>
</evidence>
<organism evidence="6 7">
    <name type="scientific">Candidatus Acidianus copahuensis</name>
    <dbReference type="NCBI Taxonomy" id="1160895"/>
    <lineage>
        <taxon>Archaea</taxon>
        <taxon>Thermoproteota</taxon>
        <taxon>Thermoprotei</taxon>
        <taxon>Sulfolobales</taxon>
        <taxon>Sulfolobaceae</taxon>
        <taxon>Acidianus</taxon>
    </lineage>
</organism>
<dbReference type="GO" id="GO:0016887">
    <property type="term" value="F:ATP hydrolysis activity"/>
    <property type="evidence" value="ECO:0007669"/>
    <property type="project" value="InterPro"/>
</dbReference>
<feature type="domain" description="ABC transporter" evidence="5">
    <location>
        <begin position="20"/>
        <end position="250"/>
    </location>
</feature>
<dbReference type="EMBL" id="JFZT01000044">
    <property type="protein sequence ID" value="EZQ04893.1"/>
    <property type="molecule type" value="Genomic_DNA"/>
</dbReference>
<dbReference type="OrthoDB" id="18209at2157"/>
<dbReference type="SUPFAM" id="SSF52540">
    <property type="entry name" value="P-loop containing nucleoside triphosphate hydrolases"/>
    <property type="match status" value="1"/>
</dbReference>
<protein>
    <submittedName>
        <fullName evidence="6">Peptide ABC transporter ATPase</fullName>
    </submittedName>
</protein>
<dbReference type="InterPro" id="IPR027417">
    <property type="entry name" value="P-loop_NTPase"/>
</dbReference>
<dbReference type="CDD" id="cd03257">
    <property type="entry name" value="ABC_NikE_OppD_transporters"/>
    <property type="match status" value="1"/>
</dbReference>
<dbReference type="InterPro" id="IPR003593">
    <property type="entry name" value="AAA+_ATPase"/>
</dbReference>
<dbReference type="Gene3D" id="3.40.50.300">
    <property type="entry name" value="P-loop containing nucleotide triphosphate hydrolases"/>
    <property type="match status" value="1"/>
</dbReference>
<dbReference type="Proteomes" id="UP000024332">
    <property type="component" value="Unassembled WGS sequence"/>
</dbReference>
<comment type="caution">
    <text evidence="6">The sequence shown here is derived from an EMBL/GenBank/DDBJ whole genome shotgun (WGS) entry which is preliminary data.</text>
</comment>
<evidence type="ECO:0000256" key="1">
    <source>
        <dbReference type="ARBA" id="ARBA00005417"/>
    </source>
</evidence>
<dbReference type="InterPro" id="IPR050319">
    <property type="entry name" value="ABC_transp_ATP-bind"/>
</dbReference>
<dbReference type="PROSITE" id="PS50893">
    <property type="entry name" value="ABC_TRANSPORTER_2"/>
    <property type="match status" value="1"/>
</dbReference>
<dbReference type="InterPro" id="IPR003439">
    <property type="entry name" value="ABC_transporter-like_ATP-bd"/>
</dbReference>